<gene>
    <name evidence="2" type="ORF">PIB30_091912</name>
</gene>
<dbReference type="EMBL" id="JASCZI010213312">
    <property type="protein sequence ID" value="MED6201133.1"/>
    <property type="molecule type" value="Genomic_DNA"/>
</dbReference>
<proteinExistence type="predicted"/>
<comment type="caution">
    <text evidence="2">The sequence shown here is derived from an EMBL/GenBank/DDBJ whole genome shotgun (WGS) entry which is preliminary data.</text>
</comment>
<reference evidence="2 3" key="1">
    <citation type="journal article" date="2023" name="Plants (Basel)">
        <title>Bridging the Gap: Combining Genomics and Transcriptomics Approaches to Understand Stylosanthes scabra, an Orphan Legume from the Brazilian Caatinga.</title>
        <authorList>
            <person name="Ferreira-Neto J.R.C."/>
            <person name="da Silva M.D."/>
            <person name="Binneck E."/>
            <person name="de Melo N.F."/>
            <person name="da Silva R.H."/>
            <person name="de Melo A.L.T.M."/>
            <person name="Pandolfi V."/>
            <person name="Bustamante F.O."/>
            <person name="Brasileiro-Vidal A.C."/>
            <person name="Benko-Iseppon A.M."/>
        </authorList>
    </citation>
    <scope>NUCLEOTIDE SEQUENCE [LARGE SCALE GENOMIC DNA]</scope>
    <source>
        <tissue evidence="2">Leaves</tissue>
    </source>
</reference>
<accession>A0ABU6XWH8</accession>
<organism evidence="2 3">
    <name type="scientific">Stylosanthes scabra</name>
    <dbReference type="NCBI Taxonomy" id="79078"/>
    <lineage>
        <taxon>Eukaryota</taxon>
        <taxon>Viridiplantae</taxon>
        <taxon>Streptophyta</taxon>
        <taxon>Embryophyta</taxon>
        <taxon>Tracheophyta</taxon>
        <taxon>Spermatophyta</taxon>
        <taxon>Magnoliopsida</taxon>
        <taxon>eudicotyledons</taxon>
        <taxon>Gunneridae</taxon>
        <taxon>Pentapetalae</taxon>
        <taxon>rosids</taxon>
        <taxon>fabids</taxon>
        <taxon>Fabales</taxon>
        <taxon>Fabaceae</taxon>
        <taxon>Papilionoideae</taxon>
        <taxon>50 kb inversion clade</taxon>
        <taxon>dalbergioids sensu lato</taxon>
        <taxon>Dalbergieae</taxon>
        <taxon>Pterocarpus clade</taxon>
        <taxon>Stylosanthes</taxon>
    </lineage>
</organism>
<evidence type="ECO:0000313" key="3">
    <source>
        <dbReference type="Proteomes" id="UP001341840"/>
    </source>
</evidence>
<evidence type="ECO:0000313" key="2">
    <source>
        <dbReference type="EMBL" id="MED6201133.1"/>
    </source>
</evidence>
<protein>
    <submittedName>
        <fullName evidence="2">Uncharacterized protein</fullName>
    </submittedName>
</protein>
<dbReference type="Proteomes" id="UP001341840">
    <property type="component" value="Unassembled WGS sequence"/>
</dbReference>
<evidence type="ECO:0000256" key="1">
    <source>
        <dbReference type="SAM" id="MobiDB-lite"/>
    </source>
</evidence>
<feature type="region of interest" description="Disordered" evidence="1">
    <location>
        <begin position="90"/>
        <end position="169"/>
    </location>
</feature>
<name>A0ABU6XWH8_9FABA</name>
<keyword evidence="3" id="KW-1185">Reference proteome</keyword>
<sequence>MASPPPPQLSLILLPSRFTHVWPCSKRGVNVTPTYPLDKKTLKFGIGSVHCTHFFFFKLAWKTENHKAWVTKSQHFQSCPSILLATLKRNTSNPASKVSRPGARITRPGMSHPAFRDKLTTAMPRRPVPTPRRASQKNSASRRKTRPRSANLAPRPCLSVLYQSTGVEP</sequence>